<dbReference type="EMBL" id="AAGLNK010000033">
    <property type="protein sequence ID" value="EBP3696080.1"/>
    <property type="molecule type" value="Genomic_DNA"/>
</dbReference>
<evidence type="ECO:0000313" key="1">
    <source>
        <dbReference type="EMBL" id="EBP3696080.1"/>
    </source>
</evidence>
<reference evidence="2" key="1">
    <citation type="journal article" date="2018" name="Genome Biol.">
        <title>SKESA: strategic k-mer extension for scrupulous assemblies.</title>
        <authorList>
            <person name="Souvorov A."/>
            <person name="Agarwala R."/>
            <person name="Lipman D.J."/>
        </authorList>
    </citation>
    <scope>NUCLEOTIDE SEQUENCE</scope>
    <source>
        <strain evidence="2">Salmonella enterica</strain>
    </source>
</reference>
<reference evidence="2" key="3">
    <citation type="submission" date="2019-10" db="EMBL/GenBank/DDBJ databases">
        <authorList>
            <consortium name="NCBI Pathogen Detection Project"/>
        </authorList>
    </citation>
    <scope>NUCLEOTIDE SEQUENCE</scope>
    <source>
        <strain evidence="2">Salmonella enterica</strain>
    </source>
</reference>
<name>A0A5U3CVV2_SALDZ</name>
<gene>
    <name evidence="2" type="ORF">GBY29_21760</name>
    <name evidence="1" type="ORF">PG27_23485</name>
</gene>
<accession>A0A5U3CVV2</accession>
<reference evidence="1" key="2">
    <citation type="submission" date="2018-07" db="EMBL/GenBank/DDBJ databases">
        <authorList>
            <consortium name="GenomeTrakr network: Whole genome sequencing for foodborne pathogen traceback"/>
        </authorList>
    </citation>
    <scope>NUCLEOTIDE SEQUENCE</scope>
    <source>
        <strain evidence="1">CFSAN008697</strain>
    </source>
</reference>
<dbReference type="EMBL" id="DAAGPR010000088">
    <property type="protein sequence ID" value="HAB4052351.1"/>
    <property type="molecule type" value="Genomic_DNA"/>
</dbReference>
<sequence>MFAILVPGCAEMLTYCVYAPLSARTPELNWLHRYTPSIPCFVFSSKMLIAFSPEISKIFGLLI</sequence>
<dbReference type="AlphaFoldDB" id="A0A5U3CVV2"/>
<organism evidence="1">
    <name type="scientific">Salmonella diarizonae</name>
    <dbReference type="NCBI Taxonomy" id="59204"/>
    <lineage>
        <taxon>Bacteria</taxon>
        <taxon>Pseudomonadati</taxon>
        <taxon>Pseudomonadota</taxon>
        <taxon>Gammaproteobacteria</taxon>
        <taxon>Enterobacterales</taxon>
        <taxon>Enterobacteriaceae</taxon>
        <taxon>Salmonella</taxon>
    </lineage>
</organism>
<protein>
    <submittedName>
        <fullName evidence="1">Uncharacterized protein</fullName>
    </submittedName>
</protein>
<comment type="caution">
    <text evidence="1">The sequence shown here is derived from an EMBL/GenBank/DDBJ whole genome shotgun (WGS) entry which is preliminary data.</text>
</comment>
<evidence type="ECO:0000313" key="2">
    <source>
        <dbReference type="EMBL" id="HAB4052351.1"/>
    </source>
</evidence>
<proteinExistence type="predicted"/>